<accession>A0ABT2DBR3</accession>
<feature type="compositionally biased region" description="Basic residues" evidence="1">
    <location>
        <begin position="311"/>
        <end position="321"/>
    </location>
</feature>
<feature type="compositionally biased region" description="Low complexity" evidence="1">
    <location>
        <begin position="265"/>
        <end position="279"/>
    </location>
</feature>
<gene>
    <name evidence="5" type="ORF">NX774_12465</name>
</gene>
<feature type="region of interest" description="Disordered" evidence="1">
    <location>
        <begin position="219"/>
        <end position="287"/>
    </location>
</feature>
<feature type="region of interest" description="Disordered" evidence="1">
    <location>
        <begin position="311"/>
        <end position="342"/>
    </location>
</feature>
<feature type="transmembrane region" description="Helical" evidence="2">
    <location>
        <begin position="289"/>
        <end position="309"/>
    </location>
</feature>
<evidence type="ECO:0000259" key="4">
    <source>
        <dbReference type="Pfam" id="PF25800"/>
    </source>
</evidence>
<comment type="caution">
    <text evidence="5">The sequence shown here is derived from an EMBL/GenBank/DDBJ whole genome shotgun (WGS) entry which is preliminary data.</text>
</comment>
<dbReference type="RefSeq" id="WP_258822496.1">
    <property type="nucleotide sequence ID" value="NZ_JANUHB010000002.1"/>
</dbReference>
<evidence type="ECO:0000256" key="1">
    <source>
        <dbReference type="SAM" id="MobiDB-lite"/>
    </source>
</evidence>
<feature type="region of interest" description="Disordered" evidence="1">
    <location>
        <begin position="154"/>
        <end position="185"/>
    </location>
</feature>
<keyword evidence="3" id="KW-0732">Signal</keyword>
<reference evidence="5 6" key="1">
    <citation type="submission" date="2022-08" db="EMBL/GenBank/DDBJ databases">
        <title>Reclassification of Massilia species as members of the genera Telluria, Duganella, Pseudoduganella, Mokoshia gen. nov. and Zemynaea gen. nov. using orthogonal and non-orthogonal genome-based approaches.</title>
        <authorList>
            <person name="Bowman J.P."/>
        </authorList>
    </citation>
    <scope>NUCLEOTIDE SEQUENCE [LARGE SCALE GENOMIC DNA]</scope>
    <source>
        <strain evidence="5 6">JCM 31605</strain>
    </source>
</reference>
<feature type="signal peptide" evidence="3">
    <location>
        <begin position="1"/>
        <end position="23"/>
    </location>
</feature>
<feature type="compositionally biased region" description="Pro residues" evidence="1">
    <location>
        <begin position="167"/>
        <end position="177"/>
    </location>
</feature>
<evidence type="ECO:0000256" key="2">
    <source>
        <dbReference type="SAM" id="Phobius"/>
    </source>
</evidence>
<feature type="domain" description="FimV N-terminal" evidence="4">
    <location>
        <begin position="25"/>
        <end position="128"/>
    </location>
</feature>
<dbReference type="InterPro" id="IPR057840">
    <property type="entry name" value="FimV_N"/>
</dbReference>
<feature type="chain" id="PRO_5045563710" description="FimV N-terminal domain-containing protein" evidence="3">
    <location>
        <begin position="24"/>
        <end position="342"/>
    </location>
</feature>
<evidence type="ECO:0000256" key="3">
    <source>
        <dbReference type="SAM" id="SignalP"/>
    </source>
</evidence>
<keyword evidence="2" id="KW-0812">Transmembrane</keyword>
<protein>
    <recommendedName>
        <fullName evidence="4">FimV N-terminal domain-containing protein</fullName>
    </recommendedName>
</protein>
<keyword evidence="2" id="KW-1133">Transmembrane helix</keyword>
<proteinExistence type="predicted"/>
<keyword evidence="2" id="KW-0472">Membrane</keyword>
<dbReference type="Pfam" id="PF25800">
    <property type="entry name" value="FimV_N"/>
    <property type="match status" value="1"/>
</dbReference>
<sequence>MARRFLRHTASFIFACAAAQASAVELGEVKVNSYIGQQLVADIELTSLQDQAAGVQARLASRDVYQGAGIDMPAVLSSLNMNVMRRDGKQFLHLTSLKPVEGEHLHVYLELTEGGQKTVRLATLWFTPDPTPPAPVTAPVSLPVAAREPAPPPLAWAKSKAARPQAVPLPRPQPRPQPEAACRREPSKAEAVCAALDGKNAELQAKLLMLEGRVRALQAEAQAAPEPAKQPEPPAKKEASAGHDSASGTTDQPAEQHAEPKVEKPAAAATPASKPADTKPAPPEPGMPWGWIAGAGVAVFALVGGWQLWRSRRKGAKAKPAKRVEPSDAKPQEAQASEAAAG</sequence>
<evidence type="ECO:0000313" key="6">
    <source>
        <dbReference type="Proteomes" id="UP001206126"/>
    </source>
</evidence>
<dbReference type="EMBL" id="JANUHB010000002">
    <property type="protein sequence ID" value="MCS0808735.1"/>
    <property type="molecule type" value="Genomic_DNA"/>
</dbReference>
<name>A0ABT2DBR3_9BURK</name>
<dbReference type="Proteomes" id="UP001206126">
    <property type="component" value="Unassembled WGS sequence"/>
</dbReference>
<feature type="compositionally biased region" description="Basic and acidic residues" evidence="1">
    <location>
        <begin position="254"/>
        <end position="264"/>
    </location>
</feature>
<evidence type="ECO:0000313" key="5">
    <source>
        <dbReference type="EMBL" id="MCS0808735.1"/>
    </source>
</evidence>
<feature type="compositionally biased region" description="Basic and acidic residues" evidence="1">
    <location>
        <begin position="322"/>
        <end position="331"/>
    </location>
</feature>
<organism evidence="5 6">
    <name type="scientific">Massilia agilis</name>
    <dbReference type="NCBI Taxonomy" id="1811226"/>
    <lineage>
        <taxon>Bacteria</taxon>
        <taxon>Pseudomonadati</taxon>
        <taxon>Pseudomonadota</taxon>
        <taxon>Betaproteobacteria</taxon>
        <taxon>Burkholderiales</taxon>
        <taxon>Oxalobacteraceae</taxon>
        <taxon>Telluria group</taxon>
        <taxon>Massilia</taxon>
    </lineage>
</organism>
<keyword evidence="6" id="KW-1185">Reference proteome</keyword>